<dbReference type="InterPro" id="IPR000626">
    <property type="entry name" value="Ubiquitin-like_dom"/>
</dbReference>
<evidence type="ECO:0000259" key="1">
    <source>
        <dbReference type="PROSITE" id="PS50053"/>
    </source>
</evidence>
<dbReference type="EMBL" id="HBFQ01021777">
    <property type="protein sequence ID" value="CAD8840882.1"/>
    <property type="molecule type" value="Transcribed_RNA"/>
</dbReference>
<dbReference type="Pfam" id="PF00240">
    <property type="entry name" value="ubiquitin"/>
    <property type="match status" value="1"/>
</dbReference>
<feature type="domain" description="Ubiquitin-like" evidence="1">
    <location>
        <begin position="8"/>
        <end position="77"/>
    </location>
</feature>
<evidence type="ECO:0000313" key="2">
    <source>
        <dbReference type="EMBL" id="CAD8840882.1"/>
    </source>
</evidence>
<dbReference type="SUPFAM" id="SSF54236">
    <property type="entry name" value="Ubiquitin-like"/>
    <property type="match status" value="1"/>
</dbReference>
<proteinExistence type="predicted"/>
<accession>A0A7S1A2U9</accession>
<sequence length="141" mass="15698">MPAESEWFILRVRNPDGIVSKYQVVRTDTVAQLKQQIEQDQGVSVQEQRLLCGGVLMVEDRSLGSYKLGETSSILLVPHIRAKEQAGKEKALSAKRGLLMVPELDAPWDPHTTAKIHPNDVVGFFESKTSIPPPWLAKPMP</sequence>
<dbReference type="Gene3D" id="3.10.20.90">
    <property type="entry name" value="Phosphatidylinositol 3-kinase Catalytic Subunit, Chain A, domain 1"/>
    <property type="match status" value="1"/>
</dbReference>
<name>A0A7S1A2U9_NOCSC</name>
<gene>
    <name evidence="2" type="ORF">NSCI0253_LOCUS15230</name>
</gene>
<protein>
    <recommendedName>
        <fullName evidence="1">Ubiquitin-like domain-containing protein</fullName>
    </recommendedName>
</protein>
<dbReference type="AlphaFoldDB" id="A0A7S1A2U9"/>
<organism evidence="2">
    <name type="scientific">Noctiluca scintillans</name>
    <name type="common">Sea sparkle</name>
    <name type="synonym">Red tide dinoflagellate</name>
    <dbReference type="NCBI Taxonomy" id="2966"/>
    <lineage>
        <taxon>Eukaryota</taxon>
        <taxon>Sar</taxon>
        <taxon>Alveolata</taxon>
        <taxon>Dinophyceae</taxon>
        <taxon>Noctilucales</taxon>
        <taxon>Noctilucaceae</taxon>
        <taxon>Noctiluca</taxon>
    </lineage>
</organism>
<dbReference type="PROSITE" id="PS50053">
    <property type="entry name" value="UBIQUITIN_2"/>
    <property type="match status" value="1"/>
</dbReference>
<dbReference type="CDD" id="cd17039">
    <property type="entry name" value="Ubl_ubiquitin_like"/>
    <property type="match status" value="1"/>
</dbReference>
<reference evidence="2" key="1">
    <citation type="submission" date="2021-01" db="EMBL/GenBank/DDBJ databases">
        <authorList>
            <person name="Corre E."/>
            <person name="Pelletier E."/>
            <person name="Niang G."/>
            <person name="Scheremetjew M."/>
            <person name="Finn R."/>
            <person name="Kale V."/>
            <person name="Holt S."/>
            <person name="Cochrane G."/>
            <person name="Meng A."/>
            <person name="Brown T."/>
            <person name="Cohen L."/>
        </authorList>
    </citation>
    <scope>NUCLEOTIDE SEQUENCE</scope>
</reference>
<dbReference type="SMART" id="SM00213">
    <property type="entry name" value="UBQ"/>
    <property type="match status" value="1"/>
</dbReference>
<dbReference type="InterPro" id="IPR029071">
    <property type="entry name" value="Ubiquitin-like_domsf"/>
</dbReference>